<gene>
    <name evidence="3" type="ORF">SAMN05444359_13050</name>
</gene>
<dbReference type="EMBL" id="FOFB01000030">
    <property type="protein sequence ID" value="SER25464.1"/>
    <property type="molecule type" value="Genomic_DNA"/>
</dbReference>
<evidence type="ECO:0000313" key="3">
    <source>
        <dbReference type="EMBL" id="SER25464.1"/>
    </source>
</evidence>
<name>A0A1H9MP37_9BACT</name>
<dbReference type="RefSeq" id="WP_139212006.1">
    <property type="nucleotide sequence ID" value="NZ_FOFB01000030.1"/>
</dbReference>
<accession>A0A1H9MP37</accession>
<evidence type="ECO:0000256" key="2">
    <source>
        <dbReference type="SAM" id="Phobius"/>
    </source>
</evidence>
<keyword evidence="4" id="KW-1185">Reference proteome</keyword>
<dbReference type="Proteomes" id="UP000199021">
    <property type="component" value="Unassembled WGS sequence"/>
</dbReference>
<sequence length="425" mass="48326">MANKLDISRDSGRLTISYSWRTSAMWFLLFFSVIWNLFIIGALVSGAGFFISIHLLVGIFIAWFTLSRFLNKTTIAVDRNKLLLEHGPIPWPFAKQQNIPARALVQLYVGKSSVKVNDQPTYNLMAKLDTGVEVKLIKAEQDRQLLQELETTIEAYLDIENDTSFDLSEGGFDKLDLEQMKASLEKMDKLKKWMPAAMVSKMELMEEKMLAEVGRRTNEEGSSAPTTSTAPASAPRSRSSAGSAPPRDNDFFRSSPTGARPLPEPEHDFVFPMYRAAEGSKVRFLTESYTVGRSAQIDFQDDSIDFGRQFELRPNDGSKARYFYTQHERGRWSYFQERRLDDDEVAALDFTGNLHPSRFENGSDRYYPRDEQTGTRFMGQHGEAIRQFIYFTTASSTQFRALQPAGRGWEVYVMEVVDGGDFDEG</sequence>
<protein>
    <submittedName>
        <fullName evidence="3">Uncharacterized protein</fullName>
    </submittedName>
</protein>
<keyword evidence="2" id="KW-0472">Membrane</keyword>
<feature type="compositionally biased region" description="Low complexity" evidence="1">
    <location>
        <begin position="221"/>
        <end position="246"/>
    </location>
</feature>
<evidence type="ECO:0000256" key="1">
    <source>
        <dbReference type="SAM" id="MobiDB-lite"/>
    </source>
</evidence>
<keyword evidence="2" id="KW-1133">Transmembrane helix</keyword>
<dbReference type="AlphaFoldDB" id="A0A1H9MP37"/>
<evidence type="ECO:0000313" key="4">
    <source>
        <dbReference type="Proteomes" id="UP000199021"/>
    </source>
</evidence>
<reference evidence="4" key="1">
    <citation type="submission" date="2016-10" db="EMBL/GenBank/DDBJ databases">
        <authorList>
            <person name="Varghese N."/>
            <person name="Submissions S."/>
        </authorList>
    </citation>
    <scope>NUCLEOTIDE SEQUENCE [LARGE SCALE GENOMIC DNA]</scope>
    <source>
        <strain evidence="4">DSM 24740</strain>
    </source>
</reference>
<proteinExistence type="predicted"/>
<feature type="transmembrane region" description="Helical" evidence="2">
    <location>
        <begin position="23"/>
        <end position="43"/>
    </location>
</feature>
<dbReference type="InParanoid" id="A0A1H9MP37"/>
<dbReference type="OrthoDB" id="1490293at2"/>
<feature type="transmembrane region" description="Helical" evidence="2">
    <location>
        <begin position="49"/>
        <end position="70"/>
    </location>
</feature>
<feature type="region of interest" description="Disordered" evidence="1">
    <location>
        <begin position="213"/>
        <end position="266"/>
    </location>
</feature>
<organism evidence="3 4">
    <name type="scientific">Neolewinella agarilytica</name>
    <dbReference type="NCBI Taxonomy" id="478744"/>
    <lineage>
        <taxon>Bacteria</taxon>
        <taxon>Pseudomonadati</taxon>
        <taxon>Bacteroidota</taxon>
        <taxon>Saprospiria</taxon>
        <taxon>Saprospirales</taxon>
        <taxon>Lewinellaceae</taxon>
        <taxon>Neolewinella</taxon>
    </lineage>
</organism>
<keyword evidence="2" id="KW-0812">Transmembrane</keyword>